<keyword evidence="4" id="KW-1185">Reference proteome</keyword>
<feature type="chain" id="PRO_5040297245" evidence="2">
    <location>
        <begin position="18"/>
        <end position="371"/>
    </location>
</feature>
<evidence type="ECO:0000256" key="1">
    <source>
        <dbReference type="SAM" id="MobiDB-lite"/>
    </source>
</evidence>
<dbReference type="Proteomes" id="UP001154329">
    <property type="component" value="Chromosome 3"/>
</dbReference>
<evidence type="ECO:0000256" key="2">
    <source>
        <dbReference type="SAM" id="SignalP"/>
    </source>
</evidence>
<evidence type="ECO:0000313" key="3">
    <source>
        <dbReference type="EMBL" id="CAH1733139.1"/>
    </source>
</evidence>
<reference evidence="3" key="1">
    <citation type="submission" date="2022-02" db="EMBL/GenBank/DDBJ databases">
        <authorList>
            <person name="King R."/>
        </authorList>
    </citation>
    <scope>NUCLEOTIDE SEQUENCE</scope>
</reference>
<proteinExistence type="predicted"/>
<feature type="region of interest" description="Disordered" evidence="1">
    <location>
        <begin position="164"/>
        <end position="187"/>
    </location>
</feature>
<feature type="region of interest" description="Disordered" evidence="1">
    <location>
        <begin position="239"/>
        <end position="266"/>
    </location>
</feature>
<accession>A0A9P0NNM8</accession>
<organism evidence="3 4">
    <name type="scientific">Aphis gossypii</name>
    <name type="common">Cotton aphid</name>
    <dbReference type="NCBI Taxonomy" id="80765"/>
    <lineage>
        <taxon>Eukaryota</taxon>
        <taxon>Metazoa</taxon>
        <taxon>Ecdysozoa</taxon>
        <taxon>Arthropoda</taxon>
        <taxon>Hexapoda</taxon>
        <taxon>Insecta</taxon>
        <taxon>Pterygota</taxon>
        <taxon>Neoptera</taxon>
        <taxon>Paraneoptera</taxon>
        <taxon>Hemiptera</taxon>
        <taxon>Sternorrhyncha</taxon>
        <taxon>Aphidomorpha</taxon>
        <taxon>Aphidoidea</taxon>
        <taxon>Aphididae</taxon>
        <taxon>Aphidini</taxon>
        <taxon>Aphis</taxon>
        <taxon>Aphis</taxon>
    </lineage>
</organism>
<dbReference type="AlphaFoldDB" id="A0A9P0NNM8"/>
<dbReference type="EMBL" id="OU899036">
    <property type="protein sequence ID" value="CAH1733139.1"/>
    <property type="molecule type" value="Genomic_DNA"/>
</dbReference>
<feature type="compositionally biased region" description="Low complexity" evidence="1">
    <location>
        <begin position="239"/>
        <end position="250"/>
    </location>
</feature>
<feature type="region of interest" description="Disordered" evidence="1">
    <location>
        <begin position="321"/>
        <end position="371"/>
    </location>
</feature>
<gene>
    <name evidence="3" type="ORF">APHIGO_LOCUS9500</name>
</gene>
<feature type="compositionally biased region" description="Polar residues" evidence="1">
    <location>
        <begin position="164"/>
        <end position="181"/>
    </location>
</feature>
<evidence type="ECO:0000313" key="4">
    <source>
        <dbReference type="Proteomes" id="UP001154329"/>
    </source>
</evidence>
<name>A0A9P0NNM8_APHGO</name>
<protein>
    <submittedName>
        <fullName evidence="3">Uncharacterized protein</fullName>
    </submittedName>
</protein>
<feature type="signal peptide" evidence="2">
    <location>
        <begin position="1"/>
        <end position="17"/>
    </location>
</feature>
<feature type="compositionally biased region" description="Low complexity" evidence="1">
    <location>
        <begin position="321"/>
        <end position="333"/>
    </location>
</feature>
<keyword evidence="2" id="KW-0732">Signal</keyword>
<sequence>MWAILIGWLVFSPPVIPYHTANTKTTTTESAPISQRTAIGCIRYSLSRRCTAATVVAFSQRVGRAQVHRLLKHYRGKYQSYTMIPLMENKMKWDRSKKKKFPDIEIEMSNTHYNGHDEKIMKEETPIQMIPLWSKQNADLASPNLGVKEHSFIIQSGDSGIESVQASPAQRMNKPCSSSTIEMYDIPGPSTSRRFSSVYLHPDRARFNYPSPVASSSRDHNGMEVIDFSIMDGGGNLSAASSDASSLSVPGSGGPGGHRYSVPWGRRRSSTWTGRYSDATEPEFADLQRMATRGSVGMHSLSDSLHKLTFTQSLAFPGAGAQAGQQAATGTTAGRHKRQQPGRLRSVFQVRSRGRRVPAQPHGVLRGEQVR</sequence>
<reference evidence="3" key="2">
    <citation type="submission" date="2022-10" db="EMBL/GenBank/DDBJ databases">
        <authorList>
            <consortium name="ENA_rothamsted_submissions"/>
            <consortium name="culmorum"/>
            <person name="King R."/>
        </authorList>
    </citation>
    <scope>NUCLEOTIDE SEQUENCE</scope>
</reference>